<dbReference type="PANTHER" id="PTHR30055">
    <property type="entry name" value="HTH-TYPE TRANSCRIPTIONAL REGULATOR RUTR"/>
    <property type="match status" value="1"/>
</dbReference>
<dbReference type="InterPro" id="IPR041586">
    <property type="entry name" value="PsrA_TetR_C"/>
</dbReference>
<evidence type="ECO:0000313" key="7">
    <source>
        <dbReference type="Proteomes" id="UP000638648"/>
    </source>
</evidence>
<evidence type="ECO:0000256" key="1">
    <source>
        <dbReference type="ARBA" id="ARBA00023015"/>
    </source>
</evidence>
<evidence type="ECO:0000259" key="5">
    <source>
        <dbReference type="Pfam" id="PF17939"/>
    </source>
</evidence>
<dbReference type="Gene3D" id="1.10.357.10">
    <property type="entry name" value="Tetracycline Repressor, domain 2"/>
    <property type="match status" value="1"/>
</dbReference>
<feature type="domain" description="PsrA tetracyclin repressor-like C-terminal" evidence="5">
    <location>
        <begin position="92"/>
        <end position="202"/>
    </location>
</feature>
<evidence type="ECO:0000259" key="4">
    <source>
        <dbReference type="Pfam" id="PF00440"/>
    </source>
</evidence>
<keyword evidence="1" id="KW-0805">Transcription regulation</keyword>
<keyword evidence="7" id="KW-1185">Reference proteome</keyword>
<feature type="domain" description="HTH tetR-type" evidence="4">
    <location>
        <begin position="15"/>
        <end position="61"/>
    </location>
</feature>
<dbReference type="InterPro" id="IPR050109">
    <property type="entry name" value="HTH-type_TetR-like_transc_reg"/>
</dbReference>
<dbReference type="GO" id="GO:0003700">
    <property type="term" value="F:DNA-binding transcription factor activity"/>
    <property type="evidence" value="ECO:0007669"/>
    <property type="project" value="TreeGrafter"/>
</dbReference>
<dbReference type="RefSeq" id="WP_238361660.1">
    <property type="nucleotide sequence ID" value="NZ_BAABJL010000142.1"/>
</dbReference>
<evidence type="ECO:0000256" key="2">
    <source>
        <dbReference type="ARBA" id="ARBA00023125"/>
    </source>
</evidence>
<dbReference type="Proteomes" id="UP000638648">
    <property type="component" value="Unassembled WGS sequence"/>
</dbReference>
<dbReference type="InterPro" id="IPR001647">
    <property type="entry name" value="HTH_TetR"/>
</dbReference>
<name>A0A927MZ12_9ACTN</name>
<protein>
    <submittedName>
        <fullName evidence="6">AcrR family transcriptional regulator</fullName>
    </submittedName>
</protein>
<organism evidence="6 7">
    <name type="scientific">Actinopolymorpha pittospori</name>
    <dbReference type="NCBI Taxonomy" id="648752"/>
    <lineage>
        <taxon>Bacteria</taxon>
        <taxon>Bacillati</taxon>
        <taxon>Actinomycetota</taxon>
        <taxon>Actinomycetes</taxon>
        <taxon>Propionibacteriales</taxon>
        <taxon>Actinopolymorphaceae</taxon>
        <taxon>Actinopolymorpha</taxon>
    </lineage>
</organism>
<keyword evidence="2" id="KW-0238">DNA-binding</keyword>
<reference evidence="6" key="1">
    <citation type="submission" date="2020-10" db="EMBL/GenBank/DDBJ databases">
        <title>Sequencing the genomes of 1000 actinobacteria strains.</title>
        <authorList>
            <person name="Klenk H.-P."/>
        </authorList>
    </citation>
    <scope>NUCLEOTIDE SEQUENCE</scope>
    <source>
        <strain evidence="6">DSM 45354</strain>
    </source>
</reference>
<accession>A0A927MZ12</accession>
<evidence type="ECO:0000313" key="6">
    <source>
        <dbReference type="EMBL" id="MBE1609174.1"/>
    </source>
</evidence>
<sequence>MSVRAKRVSATREQILVAAERLFAEHGLTVSNRQISEAAGQGNNFAVGYHFGTKTDLVRAIMHSHQEQIERHRLRMLGQVAESTDLRVWASCLVRPYTEHLAALGSPSWFARFAAQVATDPMLRAIMIDEALLRPSLLRVIEGLHACLPALPEEVRRERSDMARLLIEHVCAERERALAEGTGTPRATWDDTATGLIDALVGQWLAPVTNAPVMNA</sequence>
<dbReference type="PANTHER" id="PTHR30055:SF234">
    <property type="entry name" value="HTH-TYPE TRANSCRIPTIONAL REGULATOR BETI"/>
    <property type="match status" value="1"/>
</dbReference>
<dbReference type="Pfam" id="PF17939">
    <property type="entry name" value="TetR_C_30"/>
    <property type="match status" value="1"/>
</dbReference>
<keyword evidence="3" id="KW-0804">Transcription</keyword>
<proteinExistence type="predicted"/>
<dbReference type="SUPFAM" id="SSF46689">
    <property type="entry name" value="Homeodomain-like"/>
    <property type="match status" value="1"/>
</dbReference>
<dbReference type="GO" id="GO:0000976">
    <property type="term" value="F:transcription cis-regulatory region binding"/>
    <property type="evidence" value="ECO:0007669"/>
    <property type="project" value="TreeGrafter"/>
</dbReference>
<dbReference type="EMBL" id="JADBEM010000001">
    <property type="protein sequence ID" value="MBE1609174.1"/>
    <property type="molecule type" value="Genomic_DNA"/>
</dbReference>
<comment type="caution">
    <text evidence="6">The sequence shown here is derived from an EMBL/GenBank/DDBJ whole genome shotgun (WGS) entry which is preliminary data.</text>
</comment>
<evidence type="ECO:0000256" key="3">
    <source>
        <dbReference type="ARBA" id="ARBA00023163"/>
    </source>
</evidence>
<dbReference type="InterPro" id="IPR009057">
    <property type="entry name" value="Homeodomain-like_sf"/>
</dbReference>
<dbReference type="AlphaFoldDB" id="A0A927MZ12"/>
<dbReference type="Pfam" id="PF00440">
    <property type="entry name" value="TetR_N"/>
    <property type="match status" value="1"/>
</dbReference>
<gene>
    <name evidence="6" type="ORF">HEB94_006022</name>
</gene>